<evidence type="ECO:0000313" key="16">
    <source>
        <dbReference type="Proteomes" id="UP000198538"/>
    </source>
</evidence>
<evidence type="ECO:0000256" key="5">
    <source>
        <dbReference type="ARBA" id="ARBA00022989"/>
    </source>
</evidence>
<evidence type="ECO:0000313" key="15">
    <source>
        <dbReference type="EMBL" id="SCY55773.1"/>
    </source>
</evidence>
<feature type="coiled-coil region" evidence="11">
    <location>
        <begin position="180"/>
        <end position="207"/>
    </location>
</feature>
<evidence type="ECO:0000256" key="11">
    <source>
        <dbReference type="SAM" id="Coils"/>
    </source>
</evidence>
<evidence type="ECO:0000256" key="9">
    <source>
        <dbReference type="ARBA" id="ARBA00029829"/>
    </source>
</evidence>
<evidence type="ECO:0000256" key="1">
    <source>
        <dbReference type="ARBA" id="ARBA00004167"/>
    </source>
</evidence>
<keyword evidence="5" id="KW-1133">Transmembrane helix</keyword>
<protein>
    <recommendedName>
        <fullName evidence="8">Anti-sigma-W factor RsiW</fullName>
    </recommendedName>
    <alternativeName>
        <fullName evidence="10">Regulator of SigK</fullName>
    </alternativeName>
    <alternativeName>
        <fullName evidence="9">Sigma-K anti-sigma factor RskA</fullName>
    </alternativeName>
</protein>
<dbReference type="InterPro" id="IPR027383">
    <property type="entry name" value="Znf_put"/>
</dbReference>
<evidence type="ECO:0000256" key="7">
    <source>
        <dbReference type="ARBA" id="ARBA00024353"/>
    </source>
</evidence>
<dbReference type="GO" id="GO:0008270">
    <property type="term" value="F:zinc ion binding"/>
    <property type="evidence" value="ECO:0007669"/>
    <property type="project" value="UniProtKB-KW"/>
</dbReference>
<comment type="similarity">
    <text evidence="7">Belongs to the zinc-associated anti-sigma factor (ZAS) superfamily. Anti-sigma-W factor family.</text>
</comment>
<dbReference type="PANTHER" id="PTHR37461">
    <property type="entry name" value="ANTI-SIGMA-K FACTOR RSKA"/>
    <property type="match status" value="1"/>
</dbReference>
<keyword evidence="11" id="KW-0175">Coiled coil</keyword>
<keyword evidence="6" id="KW-0472">Membrane</keyword>
<name>A0A1G5GW21_9BACL</name>
<dbReference type="Pfam" id="PF13490">
    <property type="entry name" value="zf-HC2"/>
    <property type="match status" value="1"/>
</dbReference>
<feature type="region of interest" description="Disordered" evidence="12">
    <location>
        <begin position="78"/>
        <end position="128"/>
    </location>
</feature>
<dbReference type="GO" id="GO:0005886">
    <property type="term" value="C:plasma membrane"/>
    <property type="evidence" value="ECO:0007669"/>
    <property type="project" value="UniProtKB-SubCell"/>
</dbReference>
<keyword evidence="15" id="KW-0862">Zinc</keyword>
<keyword evidence="3" id="KW-1003">Cell membrane</keyword>
<evidence type="ECO:0000256" key="3">
    <source>
        <dbReference type="ARBA" id="ARBA00022475"/>
    </source>
</evidence>
<dbReference type="RefSeq" id="WP_090918632.1">
    <property type="nucleotide sequence ID" value="NZ_FMVM01000006.1"/>
</dbReference>
<dbReference type="InterPro" id="IPR018764">
    <property type="entry name" value="RskA_C"/>
</dbReference>
<dbReference type="Gene3D" id="1.10.10.1320">
    <property type="entry name" value="Anti-sigma factor, zinc-finger domain"/>
    <property type="match status" value="1"/>
</dbReference>
<evidence type="ECO:0000259" key="13">
    <source>
        <dbReference type="Pfam" id="PF10099"/>
    </source>
</evidence>
<evidence type="ECO:0000256" key="2">
    <source>
        <dbReference type="ARBA" id="ARBA00004236"/>
    </source>
</evidence>
<accession>A0A1G5GW21</accession>
<dbReference type="STRING" id="582692.SAMN05720606_10676"/>
<gene>
    <name evidence="15" type="ORF">SAMN05720606_10676</name>
</gene>
<evidence type="ECO:0000259" key="14">
    <source>
        <dbReference type="Pfam" id="PF13490"/>
    </source>
</evidence>
<keyword evidence="4" id="KW-0812">Transmembrane</keyword>
<evidence type="ECO:0000256" key="4">
    <source>
        <dbReference type="ARBA" id="ARBA00022692"/>
    </source>
</evidence>
<evidence type="ECO:0000256" key="12">
    <source>
        <dbReference type="SAM" id="MobiDB-lite"/>
    </source>
</evidence>
<dbReference type="InterPro" id="IPR051474">
    <property type="entry name" value="Anti-sigma-K/W_factor"/>
</dbReference>
<feature type="domain" description="Putative zinc-finger" evidence="14">
    <location>
        <begin position="6"/>
        <end position="39"/>
    </location>
</feature>
<proteinExistence type="inferred from homology"/>
<evidence type="ECO:0000256" key="10">
    <source>
        <dbReference type="ARBA" id="ARBA00030803"/>
    </source>
</evidence>
<dbReference type="AlphaFoldDB" id="A0A1G5GW21"/>
<evidence type="ECO:0000256" key="6">
    <source>
        <dbReference type="ARBA" id="ARBA00023136"/>
    </source>
</evidence>
<feature type="domain" description="Anti-sigma K factor RskA C-terminal" evidence="13">
    <location>
        <begin position="159"/>
        <end position="312"/>
    </location>
</feature>
<dbReference type="GO" id="GO:0016989">
    <property type="term" value="F:sigma factor antagonist activity"/>
    <property type="evidence" value="ECO:0007669"/>
    <property type="project" value="TreeGrafter"/>
</dbReference>
<dbReference type="InterPro" id="IPR041916">
    <property type="entry name" value="Anti_sigma_zinc_sf"/>
</dbReference>
<keyword evidence="16" id="KW-1185">Reference proteome</keyword>
<keyword evidence="15" id="KW-0479">Metal-binding</keyword>
<comment type="subcellular location">
    <subcellularLocation>
        <location evidence="2">Cell membrane</location>
    </subcellularLocation>
    <subcellularLocation>
        <location evidence="1">Membrane</location>
        <topology evidence="1">Single-pass membrane protein</topology>
    </subcellularLocation>
</comment>
<reference evidence="16" key="1">
    <citation type="submission" date="2016-10" db="EMBL/GenBank/DDBJ databases">
        <authorList>
            <person name="Varghese N."/>
            <person name="Submissions S."/>
        </authorList>
    </citation>
    <scope>NUCLEOTIDE SEQUENCE [LARGE SCALE GENOMIC DNA]</scope>
    <source>
        <strain evidence="16">BL9</strain>
    </source>
</reference>
<organism evidence="15 16">
    <name type="scientific">Paenibacillus polysaccharolyticus</name>
    <dbReference type="NCBI Taxonomy" id="582692"/>
    <lineage>
        <taxon>Bacteria</taxon>
        <taxon>Bacillati</taxon>
        <taxon>Bacillota</taxon>
        <taxon>Bacilli</taxon>
        <taxon>Bacillales</taxon>
        <taxon>Paenibacillaceae</taxon>
        <taxon>Paenibacillus</taxon>
    </lineage>
</organism>
<sequence length="330" mass="34262">MIERHEEWSDLAPMYVLGGLEAEEVAAFEAHMSNCEACRQEVRELQEVTGSLPLAADPVAPPPGMRARVLGNVLGQAQESTGATPAATPAQQPEAPASAVLQEDLAPQHERAAQPGPGLPPAAVPAARAEEAAQATLGQPGTRARVRGGRAWRAASAGLAAAALVLGVYTAQLQSRIDLLTQQAEGVSAAQEQLAQAQAQNAQLQEQLASAVAPAQGMKTGEAVKLSPATQDIVAQGLATIVIDSKGTHLVVQAEKLPVLEGNQAFQVWLIKGDTPKNAGTFLSHDGTGAVYYTLDSANDYDTVAITLEPDALGDQPRGTMILAAKIKTS</sequence>
<dbReference type="Proteomes" id="UP000198538">
    <property type="component" value="Unassembled WGS sequence"/>
</dbReference>
<dbReference type="Pfam" id="PF10099">
    <property type="entry name" value="RskA_C"/>
    <property type="match status" value="1"/>
</dbReference>
<dbReference type="PANTHER" id="PTHR37461:SF1">
    <property type="entry name" value="ANTI-SIGMA-K FACTOR RSKA"/>
    <property type="match status" value="1"/>
</dbReference>
<evidence type="ECO:0000256" key="8">
    <source>
        <dbReference type="ARBA" id="ARBA00024438"/>
    </source>
</evidence>
<dbReference type="GO" id="GO:0006417">
    <property type="term" value="P:regulation of translation"/>
    <property type="evidence" value="ECO:0007669"/>
    <property type="project" value="TreeGrafter"/>
</dbReference>
<feature type="compositionally biased region" description="Low complexity" evidence="12">
    <location>
        <begin position="79"/>
        <end position="99"/>
    </location>
</feature>
<dbReference type="EMBL" id="FMVM01000006">
    <property type="protein sequence ID" value="SCY55773.1"/>
    <property type="molecule type" value="Genomic_DNA"/>
</dbReference>
<keyword evidence="15" id="KW-0863">Zinc-finger</keyword>